<evidence type="ECO:0000259" key="9">
    <source>
        <dbReference type="Pfam" id="PF00482"/>
    </source>
</evidence>
<feature type="transmembrane region" description="Helical" evidence="8">
    <location>
        <begin position="250"/>
        <end position="270"/>
    </location>
</feature>
<feature type="transmembrane region" description="Helical" evidence="8">
    <location>
        <begin position="172"/>
        <end position="193"/>
    </location>
</feature>
<dbReference type="GO" id="GO:0015628">
    <property type="term" value="P:protein secretion by the type II secretion system"/>
    <property type="evidence" value="ECO:0007669"/>
    <property type="project" value="TreeGrafter"/>
</dbReference>
<protein>
    <recommendedName>
        <fullName evidence="9">Type II secretion system protein GspF domain-containing protein</fullName>
    </recommendedName>
</protein>
<dbReference type="FunFam" id="1.20.81.30:FF:000001">
    <property type="entry name" value="Type II secretion system protein F"/>
    <property type="match status" value="2"/>
</dbReference>
<evidence type="ECO:0000256" key="6">
    <source>
        <dbReference type="ARBA" id="ARBA00022989"/>
    </source>
</evidence>
<feature type="domain" description="Type II secretion system protein GspF" evidence="9">
    <location>
        <begin position="274"/>
        <end position="397"/>
    </location>
</feature>
<accession>A0A2H9N5Y4</accession>
<reference evidence="11" key="1">
    <citation type="submission" date="2017-09" db="EMBL/GenBank/DDBJ databases">
        <title>Depth-based differentiation of microbial function through sediment-hosted aquifers and enrichment of novel symbionts in the deep terrestrial subsurface.</title>
        <authorList>
            <person name="Probst A.J."/>
            <person name="Ladd B."/>
            <person name="Jarett J.K."/>
            <person name="Geller-Mcgrath D.E."/>
            <person name="Sieber C.M.K."/>
            <person name="Emerson J.B."/>
            <person name="Anantharaman K."/>
            <person name="Thomas B.C."/>
            <person name="Malmstrom R."/>
            <person name="Stieglmeier M."/>
            <person name="Klingl A."/>
            <person name="Woyke T."/>
            <person name="Ryan C.M."/>
            <person name="Banfield J.F."/>
        </authorList>
    </citation>
    <scope>NUCLEOTIDE SEQUENCE [LARGE SCALE GENOMIC DNA]</scope>
</reference>
<keyword evidence="3" id="KW-1003">Cell membrane</keyword>
<dbReference type="InterPro" id="IPR018076">
    <property type="entry name" value="T2SS_GspF_dom"/>
</dbReference>
<dbReference type="PRINTS" id="PR00812">
    <property type="entry name" value="BCTERIALGSPF"/>
</dbReference>
<keyword evidence="5 8" id="KW-0812">Transmembrane</keyword>
<comment type="subcellular location">
    <subcellularLocation>
        <location evidence="1">Cell inner membrane</location>
        <topology evidence="1">Multi-pass membrane protein</topology>
    </subcellularLocation>
</comment>
<sequence length="405" mass="44564">MKFAYTGKNTQGKVQSGLLEAVNQDAAITLLQQAGLIVLKIEQKREGAWYEKLVLPFQRVSLKEVSVFTRQFATLLEAQVPLIDALQTVYAQSTNPMLREVIFDMYSDIQAGLSFSDALAKYDKVFSPFYANMIKAAEMTGRLDSALLYLADYYEQQAYVNTKITNAMIYPVFILVLFVAVVAIMVTVVIPQLGTVILESGVTLDELPMMTQILFGAGSFFTKYIAVVVAVLLGLVVVLVRYFSSEEGKLLASTILLKLPVFGGFLQRMYVARFAETLSVLLKGGIPVASGLDIVAHVIGSVYYQEAVEQIAQGVRQGETISALLLKYPDYFPPLISQMVAVGEKTGRLEELLKKVALSYTREIESLINSLTEIIQPILIVALGVLIGGLIAAVILPIYQVAQRF</sequence>
<evidence type="ECO:0000256" key="1">
    <source>
        <dbReference type="ARBA" id="ARBA00004429"/>
    </source>
</evidence>
<keyword evidence="6 8" id="KW-1133">Transmembrane helix</keyword>
<evidence type="ECO:0000256" key="8">
    <source>
        <dbReference type="SAM" id="Phobius"/>
    </source>
</evidence>
<dbReference type="AlphaFoldDB" id="A0A2H9N5Y4"/>
<comment type="similarity">
    <text evidence="2">Belongs to the GSP F family.</text>
</comment>
<dbReference type="Proteomes" id="UP000236842">
    <property type="component" value="Unassembled WGS sequence"/>
</dbReference>
<dbReference type="PANTHER" id="PTHR30012:SF0">
    <property type="entry name" value="TYPE II SECRETION SYSTEM PROTEIN F-RELATED"/>
    <property type="match status" value="1"/>
</dbReference>
<organism evidence="10 11">
    <name type="scientific">Candidatus Brennerbacteria bacterium CG_4_8_14_3_um_filter_43_14</name>
    <dbReference type="NCBI Taxonomy" id="1974521"/>
    <lineage>
        <taxon>Bacteria</taxon>
        <taxon>Candidatus Brenneribacteriota</taxon>
    </lineage>
</organism>
<dbReference type="InterPro" id="IPR003004">
    <property type="entry name" value="GspF/PilC"/>
</dbReference>
<gene>
    <name evidence="10" type="ORF">COZ64_00775</name>
</gene>
<keyword evidence="4" id="KW-0997">Cell inner membrane</keyword>
<comment type="caution">
    <text evidence="10">The sequence shown here is derived from an EMBL/GenBank/DDBJ whole genome shotgun (WGS) entry which is preliminary data.</text>
</comment>
<dbReference type="Gene3D" id="1.20.81.30">
    <property type="entry name" value="Type II secretion system (T2SS), domain F"/>
    <property type="match status" value="2"/>
</dbReference>
<feature type="domain" description="Type II secretion system protein GspF" evidence="9">
    <location>
        <begin position="68"/>
        <end position="191"/>
    </location>
</feature>
<dbReference type="InterPro" id="IPR042094">
    <property type="entry name" value="T2SS_GspF_sf"/>
</dbReference>
<name>A0A2H9N5Y4_9BACT</name>
<proteinExistence type="inferred from homology"/>
<evidence type="ECO:0000256" key="5">
    <source>
        <dbReference type="ARBA" id="ARBA00022692"/>
    </source>
</evidence>
<dbReference type="Pfam" id="PF00482">
    <property type="entry name" value="T2SSF"/>
    <property type="match status" value="2"/>
</dbReference>
<evidence type="ECO:0000313" key="10">
    <source>
        <dbReference type="EMBL" id="PIX29190.1"/>
    </source>
</evidence>
<dbReference type="GO" id="GO:0005886">
    <property type="term" value="C:plasma membrane"/>
    <property type="evidence" value="ECO:0007669"/>
    <property type="project" value="UniProtKB-SubCell"/>
</dbReference>
<evidence type="ECO:0000256" key="3">
    <source>
        <dbReference type="ARBA" id="ARBA00022475"/>
    </source>
</evidence>
<dbReference type="PANTHER" id="PTHR30012">
    <property type="entry name" value="GENERAL SECRETION PATHWAY PROTEIN"/>
    <property type="match status" value="1"/>
</dbReference>
<evidence type="ECO:0000313" key="11">
    <source>
        <dbReference type="Proteomes" id="UP000236842"/>
    </source>
</evidence>
<evidence type="ECO:0000256" key="2">
    <source>
        <dbReference type="ARBA" id="ARBA00005745"/>
    </source>
</evidence>
<dbReference type="EMBL" id="PFIJ01000015">
    <property type="protein sequence ID" value="PIX29190.1"/>
    <property type="molecule type" value="Genomic_DNA"/>
</dbReference>
<feature type="transmembrane region" description="Helical" evidence="8">
    <location>
        <begin position="213"/>
        <end position="243"/>
    </location>
</feature>
<keyword evidence="7 8" id="KW-0472">Membrane</keyword>
<evidence type="ECO:0000256" key="4">
    <source>
        <dbReference type="ARBA" id="ARBA00022519"/>
    </source>
</evidence>
<evidence type="ECO:0000256" key="7">
    <source>
        <dbReference type="ARBA" id="ARBA00023136"/>
    </source>
</evidence>
<feature type="transmembrane region" description="Helical" evidence="8">
    <location>
        <begin position="374"/>
        <end position="399"/>
    </location>
</feature>